<name>A0AAN7RWP9_MYCAM</name>
<organism evidence="2 3">
    <name type="scientific">Mycteria americana</name>
    <name type="common">Wood stork</name>
    <dbReference type="NCBI Taxonomy" id="33587"/>
    <lineage>
        <taxon>Eukaryota</taxon>
        <taxon>Metazoa</taxon>
        <taxon>Chordata</taxon>
        <taxon>Craniata</taxon>
        <taxon>Vertebrata</taxon>
        <taxon>Euteleostomi</taxon>
        <taxon>Archelosauria</taxon>
        <taxon>Archosauria</taxon>
        <taxon>Dinosauria</taxon>
        <taxon>Saurischia</taxon>
        <taxon>Theropoda</taxon>
        <taxon>Coelurosauria</taxon>
        <taxon>Aves</taxon>
        <taxon>Neognathae</taxon>
        <taxon>Neoaves</taxon>
        <taxon>Aequornithes</taxon>
        <taxon>Ciconiiformes</taxon>
        <taxon>Ciconiidae</taxon>
        <taxon>Mycteria</taxon>
    </lineage>
</organism>
<protein>
    <submittedName>
        <fullName evidence="2">Uncharacterized protein</fullName>
    </submittedName>
</protein>
<feature type="region of interest" description="Disordered" evidence="1">
    <location>
        <begin position="348"/>
        <end position="382"/>
    </location>
</feature>
<proteinExistence type="predicted"/>
<gene>
    <name evidence="2" type="ORF">QYF61_001788</name>
</gene>
<accession>A0AAN7RWP9</accession>
<sequence>MDGAAAGKNHLSGPREVANNILIRVIIESQNRIGWKRPLRSSSSTVSLTLPRPPLYHVPKHLIQTSFKYLQGWRLNHFPGQPVPMLDNPFSEVKFPNIQSKPPLAQLEAISSCPITCYLGEETNPHLSTTSFQVVVQMGGPKLNTVVEVRPHQCRVQGHDHFPSPAGHTIFDTSQGAVDFLGHLGTLLAHIQPAVNQHPQVLFCQAAFQPLFPKPVALHGVAVAQVQDLALGLVKPHTIDLGPSIQPVQVPLQSLRTLKQINTPAQLGVICKLTEGALDPFIQIIDKDIKQNWPQHRALGNTACDWPPTGVNSIHHHSLGPAIQPVLYPVGKEVGRRAMRRRQVLGLQDSKDNPHTGTSINMQHYQKGKLSSSDLPSTESRRCSYATIRTPEYTVENKSRRRFLGLPFLEVTL</sequence>
<feature type="compositionally biased region" description="Polar residues" evidence="1">
    <location>
        <begin position="355"/>
        <end position="378"/>
    </location>
</feature>
<keyword evidence="3" id="KW-1185">Reference proteome</keyword>
<dbReference type="EMBL" id="JAUNZN010000003">
    <property type="protein sequence ID" value="KAK4823414.1"/>
    <property type="molecule type" value="Genomic_DNA"/>
</dbReference>
<dbReference type="AlphaFoldDB" id="A0AAN7RWP9"/>
<dbReference type="Proteomes" id="UP001333110">
    <property type="component" value="Unassembled WGS sequence"/>
</dbReference>
<evidence type="ECO:0000256" key="1">
    <source>
        <dbReference type="SAM" id="MobiDB-lite"/>
    </source>
</evidence>
<comment type="caution">
    <text evidence="2">The sequence shown here is derived from an EMBL/GenBank/DDBJ whole genome shotgun (WGS) entry which is preliminary data.</text>
</comment>
<evidence type="ECO:0000313" key="2">
    <source>
        <dbReference type="EMBL" id="KAK4823414.1"/>
    </source>
</evidence>
<evidence type="ECO:0000313" key="3">
    <source>
        <dbReference type="Proteomes" id="UP001333110"/>
    </source>
</evidence>
<reference evidence="2 3" key="1">
    <citation type="journal article" date="2023" name="J. Hered.">
        <title>Chromosome-level genome of the wood stork (Mycteria americana) provides insight into avian chromosome evolution.</title>
        <authorList>
            <person name="Flamio R. Jr."/>
            <person name="Ramstad K.M."/>
        </authorList>
    </citation>
    <scope>NUCLEOTIDE SEQUENCE [LARGE SCALE GENOMIC DNA]</scope>
    <source>
        <strain evidence="2">JAX WOST 10</strain>
    </source>
</reference>